<protein>
    <recommendedName>
        <fullName evidence="3">MFS transporter</fullName>
    </recommendedName>
</protein>
<evidence type="ECO:0000313" key="1">
    <source>
        <dbReference type="EMBL" id="GHC01073.1"/>
    </source>
</evidence>
<evidence type="ECO:0008006" key="3">
    <source>
        <dbReference type="Google" id="ProtNLM"/>
    </source>
</evidence>
<reference evidence="1" key="1">
    <citation type="journal article" date="2014" name="Int. J. Syst. Evol. Microbiol.">
        <title>Complete genome sequence of Corynebacterium casei LMG S-19264T (=DSM 44701T), isolated from a smear-ripened cheese.</title>
        <authorList>
            <consortium name="US DOE Joint Genome Institute (JGI-PGF)"/>
            <person name="Walter F."/>
            <person name="Albersmeier A."/>
            <person name="Kalinowski J."/>
            <person name="Ruckert C."/>
        </authorList>
    </citation>
    <scope>NUCLEOTIDE SEQUENCE</scope>
    <source>
        <strain evidence="1">KCTC 12870</strain>
    </source>
</reference>
<dbReference type="InterPro" id="IPR029055">
    <property type="entry name" value="Ntn_hydrolases_N"/>
</dbReference>
<dbReference type="AlphaFoldDB" id="A0A8J3DBI8"/>
<reference evidence="1" key="2">
    <citation type="submission" date="2020-09" db="EMBL/GenBank/DDBJ databases">
        <authorList>
            <person name="Sun Q."/>
            <person name="Kim S."/>
        </authorList>
    </citation>
    <scope>NUCLEOTIDE SEQUENCE</scope>
    <source>
        <strain evidence="1">KCTC 12870</strain>
    </source>
</reference>
<gene>
    <name evidence="1" type="ORF">GCM10007047_16850</name>
</gene>
<dbReference type="SUPFAM" id="SSF56235">
    <property type="entry name" value="N-terminal nucleophile aminohydrolases (Ntn hydrolases)"/>
    <property type="match status" value="1"/>
</dbReference>
<evidence type="ECO:0000313" key="2">
    <source>
        <dbReference type="Proteomes" id="UP000642829"/>
    </source>
</evidence>
<dbReference type="EMBL" id="BMXG01000009">
    <property type="protein sequence ID" value="GHC01073.1"/>
    <property type="molecule type" value="Genomic_DNA"/>
</dbReference>
<dbReference type="Proteomes" id="UP000642829">
    <property type="component" value="Unassembled WGS sequence"/>
</dbReference>
<dbReference type="Gene3D" id="3.60.20.10">
    <property type="entry name" value="Glutamine Phosphoribosylpyrophosphate, subunit 1, domain 1"/>
    <property type="match status" value="1"/>
</dbReference>
<accession>A0A8J3DBI8</accession>
<comment type="caution">
    <text evidence="1">The sequence shown here is derived from an EMBL/GenBank/DDBJ whole genome shotgun (WGS) entry which is preliminary data.</text>
</comment>
<organism evidence="1 2">
    <name type="scientific">Cerasicoccus arenae</name>
    <dbReference type="NCBI Taxonomy" id="424488"/>
    <lineage>
        <taxon>Bacteria</taxon>
        <taxon>Pseudomonadati</taxon>
        <taxon>Verrucomicrobiota</taxon>
        <taxon>Opitutia</taxon>
        <taxon>Puniceicoccales</taxon>
        <taxon>Cerasicoccaceae</taxon>
        <taxon>Cerasicoccus</taxon>
    </lineage>
</organism>
<dbReference type="RefSeq" id="WP_189514011.1">
    <property type="nucleotide sequence ID" value="NZ_BMXG01000009.1"/>
</dbReference>
<name>A0A8J3DBI8_9BACT</name>
<sequence>MSVVVAVEKGNRVAIAADSLYTAGNLRVPPEYKINHQKLFKWGSCWLGLIGWGALSNITESLIRDYPDAMNDPSRQGVFDSLRALHPIMRDDFYLETSEDKGQPVESSQLDGLLISSRGIVGFSSYRNVNEYARFWAIGAGREYALGAMHACYDRLRDPAAIARNGVNAAITFNDSCGAPVQIHTLSKKH</sequence>
<proteinExistence type="predicted"/>
<keyword evidence="2" id="KW-1185">Reference proteome</keyword>